<keyword evidence="4" id="KW-1185">Reference proteome</keyword>
<evidence type="ECO:0000256" key="1">
    <source>
        <dbReference type="ARBA" id="ARBA00093458"/>
    </source>
</evidence>
<feature type="compositionally biased region" description="Low complexity" evidence="2">
    <location>
        <begin position="147"/>
        <end position="159"/>
    </location>
</feature>
<name>A0A9P6RD79_9FUNG</name>
<dbReference type="Pfam" id="PF10494">
    <property type="entry name" value="Stk19"/>
    <property type="match status" value="1"/>
</dbReference>
<feature type="compositionally biased region" description="Low complexity" evidence="2">
    <location>
        <begin position="296"/>
        <end position="307"/>
    </location>
</feature>
<evidence type="ECO:0000256" key="2">
    <source>
        <dbReference type="SAM" id="MobiDB-lite"/>
    </source>
</evidence>
<dbReference type="InterPro" id="IPR018865">
    <property type="entry name" value="STK19-like"/>
</dbReference>
<feature type="region of interest" description="Disordered" evidence="2">
    <location>
        <begin position="1"/>
        <end position="47"/>
    </location>
</feature>
<protein>
    <submittedName>
        <fullName evidence="3">Uncharacterized protein</fullName>
    </submittedName>
</protein>
<feature type="compositionally biased region" description="Low complexity" evidence="2">
    <location>
        <begin position="1"/>
        <end position="10"/>
    </location>
</feature>
<dbReference type="GO" id="GO:0046579">
    <property type="term" value="P:positive regulation of Ras protein signal transduction"/>
    <property type="evidence" value="ECO:0007669"/>
    <property type="project" value="TreeGrafter"/>
</dbReference>
<feature type="region of interest" description="Disordered" evidence="2">
    <location>
        <begin position="145"/>
        <end position="166"/>
    </location>
</feature>
<reference evidence="3" key="1">
    <citation type="journal article" date="2020" name="Fungal Divers.">
        <title>Resolving the Mortierellaceae phylogeny through synthesis of multi-gene phylogenetics and phylogenomics.</title>
        <authorList>
            <person name="Vandepol N."/>
            <person name="Liber J."/>
            <person name="Desiro A."/>
            <person name="Na H."/>
            <person name="Kennedy M."/>
            <person name="Barry K."/>
            <person name="Grigoriev I.V."/>
            <person name="Miller A.N."/>
            <person name="O'Donnell K."/>
            <person name="Stajich J.E."/>
            <person name="Bonito G."/>
        </authorList>
    </citation>
    <scope>NUCLEOTIDE SEQUENCE</scope>
    <source>
        <strain evidence="3">REB-010B</strain>
    </source>
</reference>
<dbReference type="AlphaFoldDB" id="A0A9P6RD79"/>
<feature type="region of interest" description="Disordered" evidence="2">
    <location>
        <begin position="256"/>
        <end position="277"/>
    </location>
</feature>
<comment type="caution">
    <text evidence="3">The sequence shown here is derived from an EMBL/GenBank/DDBJ whole genome shotgun (WGS) entry which is preliminary data.</text>
</comment>
<dbReference type="PANTHER" id="PTHR15243">
    <property type="entry name" value="SERINE/THREONINE-PROTEIN KINASE 19"/>
    <property type="match status" value="1"/>
</dbReference>
<evidence type="ECO:0000313" key="3">
    <source>
        <dbReference type="EMBL" id="KAG0316152.1"/>
    </source>
</evidence>
<proteinExistence type="inferred from homology"/>
<sequence>MASRQRSSVQSRRHQLLSETPSLTAGAARSAQTPPASAPANVNVDDDTPCPTDALGAIQFLLDILRPQLVRQQKVFPRLCMVHQLYSIVKDNTAVDRTLAQLIQGNTVRKFYLGGTGSDEFAVMLTSDYVMQIQQAKEQYLQDLEQQRQQQASARTSASGSKRKADSILHSTAAAPAFKKVTLASSARLPVSRSITAAAVTHPGSTTVPSDATLESQGQQTAGDIFDRFKDLVTSGHFKEISIEHSNIQDAIGATDQDITSNTGNSGAGGHTSGGHSALNQLIHATNQEHAKSVKSEAGSSSSSARAPVVMAEATTISAALGRRERVSDDVAYRFAIRQGGLFVTHLLKGRLEILRMIRRQMFGDMLQSYDDYERTPIEANPEGRSQCKSEMSRPCIVAL</sequence>
<accession>A0A9P6RD79</accession>
<dbReference type="Proteomes" id="UP000738325">
    <property type="component" value="Unassembled WGS sequence"/>
</dbReference>
<gene>
    <name evidence="3" type="ORF">BGZ99_007027</name>
</gene>
<feature type="region of interest" description="Disordered" evidence="2">
    <location>
        <begin position="288"/>
        <end position="307"/>
    </location>
</feature>
<dbReference type="PANTHER" id="PTHR15243:SF0">
    <property type="entry name" value="SERINE_THREONINE-PROTEIN KINASE 19"/>
    <property type="match status" value="1"/>
</dbReference>
<dbReference type="EMBL" id="JAAAIP010000494">
    <property type="protein sequence ID" value="KAG0316152.1"/>
    <property type="molecule type" value="Genomic_DNA"/>
</dbReference>
<dbReference type="OrthoDB" id="10261701at2759"/>
<evidence type="ECO:0000313" key="4">
    <source>
        <dbReference type="Proteomes" id="UP000738325"/>
    </source>
</evidence>
<comment type="similarity">
    <text evidence="1">Belongs to the STK19 family.</text>
</comment>
<organism evidence="3 4">
    <name type="scientific">Dissophora globulifera</name>
    <dbReference type="NCBI Taxonomy" id="979702"/>
    <lineage>
        <taxon>Eukaryota</taxon>
        <taxon>Fungi</taxon>
        <taxon>Fungi incertae sedis</taxon>
        <taxon>Mucoromycota</taxon>
        <taxon>Mortierellomycotina</taxon>
        <taxon>Mortierellomycetes</taxon>
        <taxon>Mortierellales</taxon>
        <taxon>Mortierellaceae</taxon>
        <taxon>Dissophora</taxon>
    </lineage>
</organism>